<dbReference type="STRING" id="1041930.Mtc_1909"/>
<dbReference type="eggNOG" id="arCOG12610">
    <property type="taxonomic scope" value="Archaea"/>
</dbReference>
<keyword evidence="1" id="KW-1133">Transmembrane helix</keyword>
<evidence type="ECO:0000313" key="2">
    <source>
        <dbReference type="EMBL" id="AFD00649.1"/>
    </source>
</evidence>
<dbReference type="KEGG" id="mez:Mtc_1909"/>
<sequence length="63" mass="6880">MIHEALVGLAAVTLLLLGIALMVVGFMMASKFMQATGFMSGVIALVLFYYTWALGRKEEPEEV</sequence>
<feature type="transmembrane region" description="Helical" evidence="1">
    <location>
        <begin position="35"/>
        <end position="53"/>
    </location>
</feature>
<accession>H8I4Q4</accession>
<protein>
    <submittedName>
        <fullName evidence="2">Uncharacterized protein</fullName>
    </submittedName>
</protein>
<keyword evidence="1" id="KW-0472">Membrane</keyword>
<gene>
    <name evidence="2" type="ordered locus">Mtc_1909</name>
</gene>
<organism evidence="2 3">
    <name type="scientific">Methanocella conradii (strain DSM 24694 / JCM 17849 / CGMCC 1.5162 / HZ254)</name>
    <dbReference type="NCBI Taxonomy" id="1041930"/>
    <lineage>
        <taxon>Archaea</taxon>
        <taxon>Methanobacteriati</taxon>
        <taxon>Methanobacteriota</taxon>
        <taxon>Stenosarchaea group</taxon>
        <taxon>Methanomicrobia</taxon>
        <taxon>Methanocellales</taxon>
        <taxon>Methanocellaceae</taxon>
        <taxon>Methanocella</taxon>
    </lineage>
</organism>
<reference evidence="2 3" key="1">
    <citation type="journal article" date="2012" name="J. Bacteriol.">
        <title>Complete genome sequence of a thermophilic methanogen, Methanocella conradii HZ254, isolated from Chinese rice field soil.</title>
        <authorList>
            <person name="Lu Z."/>
            <person name="Lu Y."/>
        </authorList>
    </citation>
    <scope>NUCLEOTIDE SEQUENCE [LARGE SCALE GENOMIC DNA]</scope>
    <source>
        <strain evidence="3">DSM 24694 / JCM 17849 / CGMCC 1.5162 / HZ254</strain>
    </source>
</reference>
<dbReference type="EMBL" id="CP003243">
    <property type="protein sequence ID" value="AFD00649.1"/>
    <property type="molecule type" value="Genomic_DNA"/>
</dbReference>
<dbReference type="Proteomes" id="UP000005233">
    <property type="component" value="Chromosome"/>
</dbReference>
<feature type="transmembrane region" description="Helical" evidence="1">
    <location>
        <begin position="6"/>
        <end position="28"/>
    </location>
</feature>
<keyword evidence="3" id="KW-1185">Reference proteome</keyword>
<dbReference type="AlphaFoldDB" id="H8I4Q4"/>
<keyword evidence="1" id="KW-0812">Transmembrane</keyword>
<name>H8I4Q4_METCZ</name>
<proteinExistence type="predicted"/>
<evidence type="ECO:0000313" key="3">
    <source>
        <dbReference type="Proteomes" id="UP000005233"/>
    </source>
</evidence>
<dbReference type="HOGENOM" id="CLU_2875060_0_0_2"/>
<dbReference type="GeneID" id="11972057"/>
<evidence type="ECO:0000256" key="1">
    <source>
        <dbReference type="SAM" id="Phobius"/>
    </source>
</evidence>
<dbReference type="RefSeq" id="WP_014406480.1">
    <property type="nucleotide sequence ID" value="NC_017034.1"/>
</dbReference>